<keyword evidence="8" id="KW-0350">Heme biosynthesis</keyword>
<dbReference type="OrthoDB" id="1447144at2"/>
<feature type="transmembrane region" description="Helical" evidence="12">
    <location>
        <begin position="12"/>
        <end position="30"/>
    </location>
</feature>
<comment type="pathway">
    <text evidence="11">Porphyrin-containing compound metabolism.</text>
</comment>
<evidence type="ECO:0000313" key="14">
    <source>
        <dbReference type="Proteomes" id="UP000260665"/>
    </source>
</evidence>
<dbReference type="Proteomes" id="UP000260665">
    <property type="component" value="Unassembled WGS sequence"/>
</dbReference>
<feature type="transmembrane region" description="Helical" evidence="12">
    <location>
        <begin position="148"/>
        <end position="166"/>
    </location>
</feature>
<evidence type="ECO:0000256" key="8">
    <source>
        <dbReference type="ARBA" id="ARBA00023133"/>
    </source>
</evidence>
<feature type="transmembrane region" description="Helical" evidence="12">
    <location>
        <begin position="340"/>
        <end position="360"/>
    </location>
</feature>
<dbReference type="Pfam" id="PF02628">
    <property type="entry name" value="COX15-CtaA"/>
    <property type="match status" value="1"/>
</dbReference>
<evidence type="ECO:0000256" key="1">
    <source>
        <dbReference type="ARBA" id="ARBA00004141"/>
    </source>
</evidence>
<dbReference type="GO" id="GO:0046872">
    <property type="term" value="F:metal ion binding"/>
    <property type="evidence" value="ECO:0007669"/>
    <property type="project" value="UniProtKB-KW"/>
</dbReference>
<keyword evidence="4" id="KW-0479">Metal-binding</keyword>
<protein>
    <submittedName>
        <fullName evidence="13">Heme A synthase</fullName>
    </submittedName>
</protein>
<keyword evidence="7" id="KW-0408">Iron</keyword>
<evidence type="ECO:0000256" key="3">
    <source>
        <dbReference type="ARBA" id="ARBA00022692"/>
    </source>
</evidence>
<keyword evidence="3 12" id="KW-0812">Transmembrane</keyword>
<feature type="transmembrane region" description="Helical" evidence="12">
    <location>
        <begin position="308"/>
        <end position="328"/>
    </location>
</feature>
<keyword evidence="6" id="KW-0560">Oxidoreductase</keyword>
<feature type="transmembrane region" description="Helical" evidence="12">
    <location>
        <begin position="172"/>
        <end position="193"/>
    </location>
</feature>
<keyword evidence="14" id="KW-1185">Reference proteome</keyword>
<organism evidence="13 14">
    <name type="scientific">Rhodoferax lacus</name>
    <dbReference type="NCBI Taxonomy" id="2184758"/>
    <lineage>
        <taxon>Bacteria</taxon>
        <taxon>Pseudomonadati</taxon>
        <taxon>Pseudomonadota</taxon>
        <taxon>Betaproteobacteria</taxon>
        <taxon>Burkholderiales</taxon>
        <taxon>Comamonadaceae</taxon>
        <taxon>Rhodoferax</taxon>
    </lineage>
</organism>
<evidence type="ECO:0000256" key="11">
    <source>
        <dbReference type="ARBA" id="ARBA00023444"/>
    </source>
</evidence>
<evidence type="ECO:0000256" key="10">
    <source>
        <dbReference type="ARBA" id="ARBA00023157"/>
    </source>
</evidence>
<evidence type="ECO:0000256" key="4">
    <source>
        <dbReference type="ARBA" id="ARBA00022723"/>
    </source>
</evidence>
<evidence type="ECO:0000256" key="2">
    <source>
        <dbReference type="ARBA" id="ARBA00022475"/>
    </source>
</evidence>
<dbReference type="PANTHER" id="PTHR35457:SF1">
    <property type="entry name" value="HEME A SYNTHASE"/>
    <property type="match status" value="1"/>
</dbReference>
<name>A0A3E1RFZ3_9BURK</name>
<evidence type="ECO:0000256" key="5">
    <source>
        <dbReference type="ARBA" id="ARBA00022989"/>
    </source>
</evidence>
<evidence type="ECO:0000256" key="6">
    <source>
        <dbReference type="ARBA" id="ARBA00023002"/>
    </source>
</evidence>
<feature type="transmembrane region" description="Helical" evidence="12">
    <location>
        <begin position="42"/>
        <end position="62"/>
    </location>
</feature>
<keyword evidence="9 12" id="KW-0472">Membrane</keyword>
<keyword evidence="2" id="KW-1003">Cell membrane</keyword>
<dbReference type="GO" id="GO:0016491">
    <property type="term" value="F:oxidoreductase activity"/>
    <property type="evidence" value="ECO:0007669"/>
    <property type="project" value="UniProtKB-KW"/>
</dbReference>
<dbReference type="InterPro" id="IPR050450">
    <property type="entry name" value="COX15/CtaA_HemeA_synthase"/>
</dbReference>
<proteinExistence type="predicted"/>
<evidence type="ECO:0000256" key="12">
    <source>
        <dbReference type="SAM" id="Phobius"/>
    </source>
</evidence>
<comment type="subcellular location">
    <subcellularLocation>
        <location evidence="1">Membrane</location>
        <topology evidence="1">Multi-pass membrane protein</topology>
    </subcellularLocation>
</comment>
<feature type="transmembrane region" description="Helical" evidence="12">
    <location>
        <begin position="366"/>
        <end position="384"/>
    </location>
</feature>
<dbReference type="PANTHER" id="PTHR35457">
    <property type="entry name" value="HEME A SYNTHASE"/>
    <property type="match status" value="1"/>
</dbReference>
<dbReference type="AlphaFoldDB" id="A0A3E1RFZ3"/>
<feature type="transmembrane region" description="Helical" evidence="12">
    <location>
        <begin position="235"/>
        <end position="254"/>
    </location>
</feature>
<feature type="transmembrane region" description="Helical" evidence="12">
    <location>
        <begin position="116"/>
        <end position="136"/>
    </location>
</feature>
<evidence type="ECO:0000313" key="13">
    <source>
        <dbReference type="EMBL" id="RFO98295.1"/>
    </source>
</evidence>
<comment type="caution">
    <text evidence="13">The sequence shown here is derived from an EMBL/GenBank/DDBJ whole genome shotgun (WGS) entry which is preliminary data.</text>
</comment>
<dbReference type="RefSeq" id="WP_117174263.1">
    <property type="nucleotide sequence ID" value="NZ_QFZK01000002.1"/>
</dbReference>
<dbReference type="InterPro" id="IPR003780">
    <property type="entry name" value="COX15/CtaA_fam"/>
</dbReference>
<gene>
    <name evidence="13" type="ORF">DIC66_03850</name>
</gene>
<accession>A0A3E1RFZ3</accession>
<keyword evidence="10" id="KW-1015">Disulfide bond</keyword>
<keyword evidence="5 12" id="KW-1133">Transmembrane helix</keyword>
<dbReference type="EMBL" id="QFZK01000002">
    <property type="protein sequence ID" value="RFO98295.1"/>
    <property type="molecule type" value="Genomic_DNA"/>
</dbReference>
<dbReference type="GO" id="GO:0006784">
    <property type="term" value="P:heme A biosynthetic process"/>
    <property type="evidence" value="ECO:0007669"/>
    <property type="project" value="InterPro"/>
</dbReference>
<dbReference type="GO" id="GO:0016020">
    <property type="term" value="C:membrane"/>
    <property type="evidence" value="ECO:0007669"/>
    <property type="project" value="UniProtKB-SubCell"/>
</dbReference>
<evidence type="ECO:0000256" key="9">
    <source>
        <dbReference type="ARBA" id="ARBA00023136"/>
    </source>
</evidence>
<reference evidence="13 14" key="1">
    <citation type="submission" date="2018-05" db="EMBL/GenBank/DDBJ databases">
        <title>Rhodoferax soyangensis sp.nov., isolated from an oligotrophic freshwater lake.</title>
        <authorList>
            <person name="Park M."/>
        </authorList>
    </citation>
    <scope>NUCLEOTIDE SEQUENCE [LARGE SCALE GENOMIC DNA]</scope>
    <source>
        <strain evidence="13 14">IMCC26218</strain>
    </source>
</reference>
<evidence type="ECO:0000256" key="7">
    <source>
        <dbReference type="ARBA" id="ARBA00023004"/>
    </source>
</evidence>
<sequence>MAVPLYNLSPVLSILAFGLLLAIVPVLWVLQRQRTGVPGARLRALTVLTLFLTMDLVLFGAFTRLSDSGLGCPDWPGCYGEASPLAAHAPISAAQAAMPSGPVTVSKAWVEMGHRYLATGVGALITLLMVASWLGFKHDKGPRSLGRWLPTVTFVWVCVQGAFGALTVTMKLFPAIVSLHLLGAYGLLALLTLQAVRAGAGRLPANGTSGSRLPPPSTDARVPSPAGRAHGLPTVWIAAALALLVLQAASGAWVSTNYAVLACSEFPMCQGQWWPAMDFARGFVLWRPLGENADGTVLSFQAMTAIHVAHRLLAMFTVCVLAALAWRLHAHTSVQLQARWLGGLVLLQLATGLSNVVLGWPMFAAILHTGGAAALVAVLVWLLAAQQKE</sequence>